<dbReference type="PIRSF" id="PIRSF038959">
    <property type="entry name" value="SdpI"/>
    <property type="match status" value="1"/>
</dbReference>
<dbReference type="InterPro" id="IPR026272">
    <property type="entry name" value="SdpI"/>
</dbReference>
<gene>
    <name evidence="3" type="ORF">HR057_04195</name>
</gene>
<comment type="caution">
    <text evidence="3">The sequence shown here is derived from an EMBL/GenBank/DDBJ whole genome shotgun (WGS) entry which is preliminary data.</text>
</comment>
<dbReference type="InterPro" id="IPR012867">
    <property type="entry name" value="DUF1648"/>
</dbReference>
<dbReference type="AlphaFoldDB" id="A0A8J8KDR4"/>
<dbReference type="RefSeq" id="WP_173730166.1">
    <property type="nucleotide sequence ID" value="NZ_JABTTE010000003.1"/>
</dbReference>
<dbReference type="Pfam" id="PF07853">
    <property type="entry name" value="DUF1648"/>
    <property type="match status" value="1"/>
</dbReference>
<feature type="transmembrane region" description="Helical" evidence="1">
    <location>
        <begin position="94"/>
        <end position="112"/>
    </location>
</feature>
<dbReference type="PANTHER" id="PTHR37810">
    <property type="entry name" value="IMMUNITY PROTEIN SDPI"/>
    <property type="match status" value="1"/>
</dbReference>
<reference evidence="3" key="1">
    <citation type="submission" date="2020-06" db="EMBL/GenBank/DDBJ databases">
        <title>A novel thermopfilic bacterium from Erzurum, Turkey.</title>
        <authorList>
            <person name="Adiguzel A."/>
            <person name="Ay H."/>
            <person name="Baltaci M.O."/>
        </authorList>
    </citation>
    <scope>NUCLEOTIDE SEQUENCE</scope>
    <source>
        <strain evidence="3">P2</strain>
    </source>
</reference>
<feature type="transmembrane region" description="Helical" evidence="1">
    <location>
        <begin position="168"/>
        <end position="186"/>
    </location>
</feature>
<dbReference type="InterPro" id="IPR025962">
    <property type="entry name" value="SdpI/YhfL"/>
</dbReference>
<name>A0A8J8KDR4_9BACI</name>
<feature type="domain" description="DUF1648" evidence="2">
    <location>
        <begin position="17"/>
        <end position="64"/>
    </location>
</feature>
<dbReference type="GO" id="GO:0009636">
    <property type="term" value="P:response to toxic substance"/>
    <property type="evidence" value="ECO:0007669"/>
    <property type="project" value="TreeGrafter"/>
</dbReference>
<proteinExistence type="predicted"/>
<keyword evidence="4" id="KW-1185">Reference proteome</keyword>
<accession>A0A8J8KDR4</accession>
<evidence type="ECO:0000256" key="1">
    <source>
        <dbReference type="SAM" id="Phobius"/>
    </source>
</evidence>
<dbReference type="Proteomes" id="UP000625804">
    <property type="component" value="Unassembled WGS sequence"/>
</dbReference>
<keyword evidence="1" id="KW-0812">Transmembrane</keyword>
<keyword evidence="1" id="KW-1133">Transmembrane helix</keyword>
<dbReference type="Pfam" id="PF13630">
    <property type="entry name" value="SdpI"/>
    <property type="match status" value="1"/>
</dbReference>
<protein>
    <submittedName>
        <fullName evidence="3">SdpI family protein</fullName>
    </submittedName>
</protein>
<sequence>MNTSKIKWNKIDLISLIIVLIPIVMTIFVYQKLPDELAVHFGINGEPDGYQGKRSFLLLNILMLFGIPILLKIIRYIDPKKRNYEKFEATYDMFRLLITIFLSFMVIAILLFNLGFSINIQMVVLIGIGIIFMFFGNYMSRIRFNYMVGIRTPWTLANEEVWRRTHRLGGPLWFIGGIAIIFIAFLPGKMAFIFMMVLTAIITFIPVIYSFILYKKLDQQ</sequence>
<evidence type="ECO:0000313" key="3">
    <source>
        <dbReference type="EMBL" id="NSL50965.1"/>
    </source>
</evidence>
<organism evidence="3 4">
    <name type="scientific">Calidifontibacillus erzurumensis</name>
    <dbReference type="NCBI Taxonomy" id="2741433"/>
    <lineage>
        <taxon>Bacteria</taxon>
        <taxon>Bacillati</taxon>
        <taxon>Bacillota</taxon>
        <taxon>Bacilli</taxon>
        <taxon>Bacillales</taxon>
        <taxon>Bacillaceae</taxon>
        <taxon>Calidifontibacillus/Schinkia group</taxon>
        <taxon>Calidifontibacillus</taxon>
    </lineage>
</organism>
<evidence type="ECO:0000259" key="2">
    <source>
        <dbReference type="Pfam" id="PF07853"/>
    </source>
</evidence>
<dbReference type="PANTHER" id="PTHR37810:SF5">
    <property type="entry name" value="IMMUNITY PROTEIN SDPI"/>
    <property type="match status" value="1"/>
</dbReference>
<feature type="transmembrane region" description="Helical" evidence="1">
    <location>
        <begin position="12"/>
        <end position="30"/>
    </location>
</feature>
<feature type="transmembrane region" description="Helical" evidence="1">
    <location>
        <begin position="192"/>
        <end position="214"/>
    </location>
</feature>
<feature type="transmembrane region" description="Helical" evidence="1">
    <location>
        <begin position="118"/>
        <end position="138"/>
    </location>
</feature>
<evidence type="ECO:0000313" key="4">
    <source>
        <dbReference type="Proteomes" id="UP000625804"/>
    </source>
</evidence>
<keyword evidence="1" id="KW-0472">Membrane</keyword>
<feature type="transmembrane region" description="Helical" evidence="1">
    <location>
        <begin position="56"/>
        <end position="74"/>
    </location>
</feature>
<dbReference type="EMBL" id="JABTTE010000003">
    <property type="protein sequence ID" value="NSL50965.1"/>
    <property type="molecule type" value="Genomic_DNA"/>
</dbReference>